<feature type="chain" id="PRO_5020339872" evidence="3">
    <location>
        <begin position="30"/>
        <end position="1421"/>
    </location>
</feature>
<dbReference type="PANTHER" id="PTHR34997:SF16">
    <property type="entry name" value="LYSM DOMAIN-CONTAINING PROTEIN"/>
    <property type="match status" value="1"/>
</dbReference>
<evidence type="ECO:0000256" key="3">
    <source>
        <dbReference type="SAM" id="SignalP"/>
    </source>
</evidence>
<evidence type="ECO:0000313" key="6">
    <source>
        <dbReference type="Proteomes" id="UP000292402"/>
    </source>
</evidence>
<dbReference type="Gene3D" id="2.160.20.10">
    <property type="entry name" value="Single-stranded right-handed beta-helix, Pectin lyase-like"/>
    <property type="match status" value="2"/>
</dbReference>
<keyword evidence="3" id="KW-0732">Signal</keyword>
<feature type="domain" description="LysM" evidence="4">
    <location>
        <begin position="1239"/>
        <end position="1285"/>
    </location>
</feature>
<dbReference type="Gene3D" id="3.10.350.10">
    <property type="entry name" value="LysM domain"/>
    <property type="match status" value="3"/>
</dbReference>
<dbReference type="CDD" id="cd23668">
    <property type="entry name" value="GH55_beta13glucanase-like"/>
    <property type="match status" value="1"/>
</dbReference>
<keyword evidence="1" id="KW-0147">Chitin-binding</keyword>
<dbReference type="InterPro" id="IPR018392">
    <property type="entry name" value="LysM"/>
</dbReference>
<dbReference type="Proteomes" id="UP000292402">
    <property type="component" value="Unassembled WGS sequence"/>
</dbReference>
<dbReference type="Pfam" id="PF01476">
    <property type="entry name" value="LysM"/>
    <property type="match status" value="2"/>
</dbReference>
<evidence type="ECO:0000313" key="5">
    <source>
        <dbReference type="EMBL" id="RYN42977.1"/>
    </source>
</evidence>
<dbReference type="InterPro" id="IPR036779">
    <property type="entry name" value="LysM_dom_sf"/>
</dbReference>
<comment type="caution">
    <text evidence="5">The sequence shown here is derived from an EMBL/GenBank/DDBJ whole genome shotgun (WGS) entry which is preliminary data.</text>
</comment>
<organism evidence="5 6">
    <name type="scientific">Alternaria tenuissima</name>
    <dbReference type="NCBI Taxonomy" id="119927"/>
    <lineage>
        <taxon>Eukaryota</taxon>
        <taxon>Fungi</taxon>
        <taxon>Dikarya</taxon>
        <taxon>Ascomycota</taxon>
        <taxon>Pezizomycotina</taxon>
        <taxon>Dothideomycetes</taxon>
        <taxon>Pleosporomycetidae</taxon>
        <taxon>Pleosporales</taxon>
        <taxon>Pleosporineae</taxon>
        <taxon>Pleosporaceae</taxon>
        <taxon>Alternaria</taxon>
        <taxon>Alternaria sect. Alternaria</taxon>
        <taxon>Alternaria alternata complex</taxon>
    </lineage>
</organism>
<dbReference type="SMART" id="SM00257">
    <property type="entry name" value="LysM"/>
    <property type="match status" value="2"/>
</dbReference>
<dbReference type="GO" id="GO:0008061">
    <property type="term" value="F:chitin binding"/>
    <property type="evidence" value="ECO:0007669"/>
    <property type="project" value="UniProtKB-KW"/>
</dbReference>
<sequence length="1421" mass="153730">MAPHSRLPFVFNTLFTIFLLPSLVTLVFGHGINHAEVHRQMKTIRQADANSVHVPVNGTTEPHLGNSTSGDAAALVAAALDALAVRNRLRLDNPRFNSYEVLPADIPSANKPTDDNTVPSILDFADVTSNSTLAKRALNSTGPISEEANPDGGYKYSVPAELVEAARILAESTPQHVSTGNQSDVASKIKAKYALKVNDTNAMPASFAMTEMPSILPVSSNETASLESSGLKKRASKYWMANMQQLGSSPFAPKDYKVWRDVRDYGAKGDGVTDDTAAINRAISDGNRCGANCGSSTIHPAVVFFPAGTYLVSSSIIQYYNTQLLGDPIDVPTILAASSFVGLGVITSNQYIGPGPTDEWYVNQNNFLRSVKNFKMDITQTRWDAYVCAIHWQVAQGTSLENIEMHMSFDENTTQQGIYMENGSGGFMSDLTFVGGNFGAYFGNQQFTTSHLVFVNCKTAVQVHWDWAWTMQDIVVESCKTGIVIVGGAGGVGSTGQAVGSLVLVDAVIANTPTGIITTLFKENSTSLLLQNVGFFNTKTAVYEEAAKKDLLAGGNEVKVESWGFGMLNTPDGSTFVNGQNIPAVKRPEILLSPDMAYAGPNLYTRRRPKYLDIGSTQVLNVKALGAKGDGKTDDTNTLNGILDLGARTSSVVYIPFGVYIIKDTLKIPTGSRIVGQAWAQIMGTGANFEDASKPRPVVMVGYRGEVGSVEIQDMLFTVSGPTAGAVVVEWNTRESSQGSAGLWDSHIRVGGAIGSKLQKNDCPKLTGTVNKNCIAASMLLHLTPQSSAYVENSWIWTADHDLDIVSQDQIDIYVARGVLVESQGPTWLYGTTSEHNVLYQYQFSNAKNILMAMIQTESPYFQDVPKAPAPFQLGSFSNDPSFYDCSSSSSKCAVSWGVRIIDSEQIHVLGAGLYSWFSRYSQDCLKTEDCQDRVFEIDQSTNVWIYNLCTKAVREMVSPVKSKATMAKDNQNGFLSSILAWVRNGTIGERDFPGFTLYNATQDEDMLDGLSEGCKTALTGIIKCDYYATRFRELRYRGALESKNLTDSVCDKGCGRSLKAWFDTVTSACVGAKVNDAIPNRSGGIVWAGWNETCQMDSGSEQYCGDVMNNFKTVYDIKDMPRNELCSYCHVERLRMMQSSAYSTYDEDWKKDLEYVYSTCGLSGPTAVPLPLVVVEPETPGLCISDQFYTAKSGDTCDSIALAHSVASAALKMANSKLYGCNDIKAGEELCLPLTCPKLYTLQKDDSCVSIEMAQNLTLGDIRRYNPWLNLDCPNLHVATPVLGSVLCLGPQGANVTTTATLPSGPTAAPAPGDGYTDVPVDPPKGATVAEGTTLRCGRWFVVTDAEQTCTSMCVQNGITSELFLAANPSLNAADCSASLKMSKAYCVGPVWQWQSDPVTSMPELTSTAVPQQTRSASGI</sequence>
<name>A0A4Q4M6Y0_9PLEO</name>
<dbReference type="InterPro" id="IPR012334">
    <property type="entry name" value="Pectin_lyas_fold"/>
</dbReference>
<protein>
    <submittedName>
        <fullName evidence="5">Glucan 1,3-beta-glucosidase</fullName>
    </submittedName>
</protein>
<gene>
    <name evidence="5" type="ORF">AA0114_g10299</name>
</gene>
<dbReference type="PROSITE" id="PS51782">
    <property type="entry name" value="LYSM"/>
    <property type="match status" value="2"/>
</dbReference>
<dbReference type="InterPro" id="IPR011050">
    <property type="entry name" value="Pectin_lyase_fold/virulence"/>
</dbReference>
<evidence type="ECO:0000259" key="4">
    <source>
        <dbReference type="PROSITE" id="PS51782"/>
    </source>
</evidence>
<dbReference type="SUPFAM" id="SSF54106">
    <property type="entry name" value="LysM domain"/>
    <property type="match status" value="1"/>
</dbReference>
<feature type="signal peptide" evidence="3">
    <location>
        <begin position="1"/>
        <end position="29"/>
    </location>
</feature>
<accession>A0A4Q4M6Y0</accession>
<dbReference type="InterPro" id="IPR024535">
    <property type="entry name" value="RHGA/B-epi-like_pectate_lyase"/>
</dbReference>
<dbReference type="FunFam" id="2.160.20.10:FF:000049">
    <property type="entry name" value="Putative exo-beta-1,3-glucanase"/>
    <property type="match status" value="1"/>
</dbReference>
<feature type="domain" description="LysM" evidence="4">
    <location>
        <begin position="1188"/>
        <end position="1233"/>
    </location>
</feature>
<evidence type="ECO:0000256" key="2">
    <source>
        <dbReference type="ARBA" id="ARBA00023026"/>
    </source>
</evidence>
<dbReference type="EMBL" id="PDXA01000045">
    <property type="protein sequence ID" value="RYN42977.1"/>
    <property type="molecule type" value="Genomic_DNA"/>
</dbReference>
<dbReference type="InterPro" id="IPR052210">
    <property type="entry name" value="LysM1-like"/>
</dbReference>
<reference evidence="6" key="1">
    <citation type="journal article" date="2019" name="bioRxiv">
        <title>Genomics, evolutionary history and diagnostics of the Alternaria alternata species group including apple and Asian pear pathotypes.</title>
        <authorList>
            <person name="Armitage A.D."/>
            <person name="Cockerton H.M."/>
            <person name="Sreenivasaprasad S."/>
            <person name="Woodhall J.W."/>
            <person name="Lane C.R."/>
            <person name="Harrison R.J."/>
            <person name="Clarkson J.P."/>
        </authorList>
    </citation>
    <scope>NUCLEOTIDE SEQUENCE [LARGE SCALE GENOMIC DNA]</scope>
    <source>
        <strain evidence="6">FERA 1082</strain>
    </source>
</reference>
<dbReference type="CDD" id="cd00118">
    <property type="entry name" value="LysM"/>
    <property type="match status" value="2"/>
</dbReference>
<dbReference type="PANTHER" id="PTHR34997">
    <property type="entry name" value="AM15"/>
    <property type="match status" value="1"/>
</dbReference>
<proteinExistence type="predicted"/>
<dbReference type="SUPFAM" id="SSF51126">
    <property type="entry name" value="Pectin lyase-like"/>
    <property type="match status" value="2"/>
</dbReference>
<keyword evidence="2" id="KW-0843">Virulence</keyword>
<evidence type="ECO:0000256" key="1">
    <source>
        <dbReference type="ARBA" id="ARBA00022669"/>
    </source>
</evidence>
<dbReference type="Pfam" id="PF12708">
    <property type="entry name" value="Pect-lyase_RHGA_epim"/>
    <property type="match status" value="2"/>
</dbReference>